<evidence type="ECO:0000313" key="6">
    <source>
        <dbReference type="EnsemblMetazoa" id="tetur11g03880.1"/>
    </source>
</evidence>
<dbReference type="EnsemblMetazoa" id="tetur11g03880.1">
    <property type="protein sequence ID" value="tetur11g03880.1"/>
    <property type="gene ID" value="tetur11g03880"/>
</dbReference>
<feature type="compositionally biased region" description="Low complexity" evidence="4">
    <location>
        <begin position="336"/>
        <end position="345"/>
    </location>
</feature>
<keyword evidence="3" id="KW-0862">Zinc</keyword>
<dbReference type="InterPro" id="IPR036236">
    <property type="entry name" value="Znf_C2H2_sf"/>
</dbReference>
<feature type="domain" description="C2H2-type" evidence="5">
    <location>
        <begin position="674"/>
        <end position="697"/>
    </location>
</feature>
<organism evidence="6 7">
    <name type="scientific">Tetranychus urticae</name>
    <name type="common">Two-spotted spider mite</name>
    <dbReference type="NCBI Taxonomy" id="32264"/>
    <lineage>
        <taxon>Eukaryota</taxon>
        <taxon>Metazoa</taxon>
        <taxon>Ecdysozoa</taxon>
        <taxon>Arthropoda</taxon>
        <taxon>Chelicerata</taxon>
        <taxon>Arachnida</taxon>
        <taxon>Acari</taxon>
        <taxon>Acariformes</taxon>
        <taxon>Trombidiformes</taxon>
        <taxon>Prostigmata</taxon>
        <taxon>Eleutherengona</taxon>
        <taxon>Raphignathae</taxon>
        <taxon>Tetranychoidea</taxon>
        <taxon>Tetranychidae</taxon>
        <taxon>Tetranychus</taxon>
    </lineage>
</organism>
<keyword evidence="3" id="KW-0863">Zinc-finger</keyword>
<feature type="region of interest" description="Disordered" evidence="4">
    <location>
        <begin position="333"/>
        <end position="364"/>
    </location>
</feature>
<feature type="compositionally biased region" description="Low complexity" evidence="4">
    <location>
        <begin position="530"/>
        <end position="544"/>
    </location>
</feature>
<dbReference type="AlphaFoldDB" id="T1KHC3"/>
<dbReference type="STRING" id="32264.T1KHC3"/>
<proteinExistence type="predicted"/>
<evidence type="ECO:0000256" key="2">
    <source>
        <dbReference type="ARBA" id="ARBA00023242"/>
    </source>
</evidence>
<dbReference type="eggNOG" id="KOG2461">
    <property type="taxonomic scope" value="Eukaryota"/>
</dbReference>
<keyword evidence="3" id="KW-0479">Metal-binding</keyword>
<dbReference type="GO" id="GO:0005634">
    <property type="term" value="C:nucleus"/>
    <property type="evidence" value="ECO:0007669"/>
    <property type="project" value="UniProtKB-SubCell"/>
</dbReference>
<feature type="compositionally biased region" description="Low complexity" evidence="4">
    <location>
        <begin position="584"/>
        <end position="608"/>
    </location>
</feature>
<keyword evidence="7" id="KW-1185">Reference proteome</keyword>
<reference evidence="6" key="2">
    <citation type="submission" date="2015-06" db="UniProtKB">
        <authorList>
            <consortium name="EnsemblMetazoa"/>
        </authorList>
    </citation>
    <scope>IDENTIFICATION</scope>
</reference>
<evidence type="ECO:0000313" key="7">
    <source>
        <dbReference type="Proteomes" id="UP000015104"/>
    </source>
</evidence>
<reference evidence="7" key="1">
    <citation type="submission" date="2011-08" db="EMBL/GenBank/DDBJ databases">
        <authorList>
            <person name="Rombauts S."/>
        </authorList>
    </citation>
    <scope>NUCLEOTIDE SEQUENCE</scope>
    <source>
        <strain evidence="7">London</strain>
    </source>
</reference>
<dbReference type="GO" id="GO:0008270">
    <property type="term" value="F:zinc ion binding"/>
    <property type="evidence" value="ECO:0007669"/>
    <property type="project" value="UniProtKB-KW"/>
</dbReference>
<feature type="compositionally biased region" description="Polar residues" evidence="4">
    <location>
        <begin position="346"/>
        <end position="356"/>
    </location>
</feature>
<dbReference type="PANTHER" id="PTHR16516:SF4">
    <property type="entry name" value="C2H2-TYPE DOMAIN-CONTAINING PROTEIN"/>
    <property type="match status" value="1"/>
</dbReference>
<dbReference type="eggNOG" id="KOG1721">
    <property type="taxonomic scope" value="Eukaryota"/>
</dbReference>
<evidence type="ECO:0000256" key="1">
    <source>
        <dbReference type="ARBA" id="ARBA00004123"/>
    </source>
</evidence>
<feature type="domain" description="C2H2-type" evidence="5">
    <location>
        <begin position="634"/>
        <end position="661"/>
    </location>
</feature>
<dbReference type="HOGENOM" id="CLU_2041034_0_0_1"/>
<dbReference type="PANTHER" id="PTHR16516">
    <property type="entry name" value="AGAP007109-PA"/>
    <property type="match status" value="1"/>
</dbReference>
<accession>T1KHC3</accession>
<dbReference type="InterPro" id="IPR052296">
    <property type="entry name" value="TR-Histone_Methyltrans"/>
</dbReference>
<feature type="compositionally biased region" description="Low complexity" evidence="4">
    <location>
        <begin position="560"/>
        <end position="577"/>
    </location>
</feature>
<dbReference type="PROSITE" id="PS00028">
    <property type="entry name" value="ZINC_FINGER_C2H2_1"/>
    <property type="match status" value="2"/>
</dbReference>
<protein>
    <recommendedName>
        <fullName evidence="5">C2H2-type domain-containing protein</fullName>
    </recommendedName>
</protein>
<evidence type="ECO:0000256" key="3">
    <source>
        <dbReference type="PROSITE-ProRule" id="PRU00042"/>
    </source>
</evidence>
<feature type="region of interest" description="Disordered" evidence="4">
    <location>
        <begin position="560"/>
        <end position="608"/>
    </location>
</feature>
<dbReference type="EMBL" id="CAEY01000074">
    <property type="status" value="NOT_ANNOTATED_CDS"/>
    <property type="molecule type" value="Genomic_DNA"/>
</dbReference>
<name>T1KHC3_TETUR</name>
<sequence length="697" mass="76379">MLHFGSLFSIKIDQSVDGINIFPIRINQGNKSQTIEHICNTIYTNIQGTRKKYPILPVIPKSKDYVNVKVTTKVEGRIEIKKRWKDAKQGKKKGVIIGKSKVSNLLYPELSLNACYILLELNSIGLKLKSKTNLVNMTEGKNGSSDNPENVKNDLTGCCVKSRLPKDLKIKCGQLFGPFTDPLQWLAIKCTEPSTANINTIDRKSVDLFNKIDIARDSKEQNMEIILVNGQFYFRSTVSIDALSSSSSSSSNNSSKLLAWFDEDLNSRLPMASMATLNGSKRYYCSLCNQVSLYPNPVVIHILFECPKRHEILVPYMKISNIKANDHREIKGEVVSSSSSGPSASFNQPSIANNNQSKTTSTVVTKKRSFDIDSLVNDDKFIEDAGKKSRLYNEMITEFNNAHNFHPAESIPLMNSLSPLSLTSASNRLISPPSPNSQPSAFRKVDKSNRHLTGINLAINHNLLPQHQQTPSSNHQPSPHHLFDFASLTSLYSRGLNCELSSTLFSGHSNFVPTGLPNPLLSPTQPPTPSSSSSSSSGSSSSTAFLSTSSGAHFLASSSIPGPISSSPSSSSPSPSSAGRGEVSTGPISSIPTSSSSSTSSNSTANNNSKSMIPASLLPFLPPSLAALSFPQTNWCAKCNATFRMTSDLVYHMRSHHKKEVSADPLKKKREEKLRCNICGESFRERHHLTRHMTSHQ</sequence>
<keyword evidence="2" id="KW-0539">Nucleus</keyword>
<comment type="subcellular location">
    <subcellularLocation>
        <location evidence="1">Nucleus</location>
    </subcellularLocation>
</comment>
<dbReference type="SUPFAM" id="SSF57667">
    <property type="entry name" value="beta-beta-alpha zinc fingers"/>
    <property type="match status" value="1"/>
</dbReference>
<dbReference type="Proteomes" id="UP000015104">
    <property type="component" value="Unassembled WGS sequence"/>
</dbReference>
<evidence type="ECO:0000256" key="4">
    <source>
        <dbReference type="SAM" id="MobiDB-lite"/>
    </source>
</evidence>
<feature type="region of interest" description="Disordered" evidence="4">
    <location>
        <begin position="516"/>
        <end position="544"/>
    </location>
</feature>
<dbReference type="InterPro" id="IPR013087">
    <property type="entry name" value="Znf_C2H2_type"/>
</dbReference>
<evidence type="ECO:0000259" key="5">
    <source>
        <dbReference type="PROSITE" id="PS50157"/>
    </source>
</evidence>
<dbReference type="SMART" id="SM00355">
    <property type="entry name" value="ZnF_C2H2"/>
    <property type="match status" value="3"/>
</dbReference>
<dbReference type="GO" id="GO:0006355">
    <property type="term" value="P:regulation of DNA-templated transcription"/>
    <property type="evidence" value="ECO:0007669"/>
    <property type="project" value="TreeGrafter"/>
</dbReference>
<dbReference type="Gene3D" id="3.30.160.60">
    <property type="entry name" value="Classic Zinc Finger"/>
    <property type="match status" value="1"/>
</dbReference>
<dbReference type="PROSITE" id="PS50157">
    <property type="entry name" value="ZINC_FINGER_C2H2_2"/>
    <property type="match status" value="2"/>
</dbReference>